<accession>A0ABM6WBM5</accession>
<evidence type="ECO:0000256" key="3">
    <source>
        <dbReference type="ARBA" id="ARBA00023237"/>
    </source>
</evidence>
<keyword evidence="5" id="KW-0732">Signal</keyword>
<evidence type="ECO:0000256" key="1">
    <source>
        <dbReference type="ARBA" id="ARBA00004442"/>
    </source>
</evidence>
<keyword evidence="3" id="KW-0998">Cell outer membrane</keyword>
<sequence>MFLTYRHILFFLLVLPPWWQVQAQNLVANPSFEDVNICTEFNAPCAPAAWESVSPESAKLDYMFHQYSGGAGNNLVRLVHRSQDALRNYAQTRLLCPLEKGRSYRVTLVGWQDGDAPPAIELRFDTTWTFRETGGQLTDLQPGLQLDSASVAATGNKKRVFTLQKEFIAGDHYTHLVLGTFRKRPWSAAKICNYIDSIAITPVSGGPLCVTAAGQKDSLYNQHRRHSIPSRFYQHHEARRRHLLEGPLKCITVRVKDHTIFTAAGRAQNPEAAARIDSAVRIYEPATGMKVRITGHSFREGSFNYNKIVGEVNAKKVMDVLIYMKGFSFEDITVDSRGNTQPAYDTATAEGRERNNFVELEFCMPRSPEEATVAAAPPVQRPDTLVVPDVLFLFNSDVLNTKLHRELDKLLKKIPVGQPVQLQVIGHTDNRGEEDYNLELSKRRALAVAAYLKLQGWGNYIRHVAGEGEKRPAASNETMEGRQLNRRVEIIVYQGLD</sequence>
<feature type="domain" description="OmpA-like" evidence="6">
    <location>
        <begin position="379"/>
        <end position="496"/>
    </location>
</feature>
<evidence type="ECO:0000256" key="4">
    <source>
        <dbReference type="PROSITE-ProRule" id="PRU00473"/>
    </source>
</evidence>
<dbReference type="InterPro" id="IPR050330">
    <property type="entry name" value="Bact_OuterMem_StrucFunc"/>
</dbReference>
<evidence type="ECO:0000313" key="8">
    <source>
        <dbReference type="Proteomes" id="UP000246099"/>
    </source>
</evidence>
<dbReference type="InterPro" id="IPR006664">
    <property type="entry name" value="OMP_bac"/>
</dbReference>
<dbReference type="Gene3D" id="3.30.1330.60">
    <property type="entry name" value="OmpA-like domain"/>
    <property type="match status" value="2"/>
</dbReference>
<protein>
    <recommendedName>
        <fullName evidence="6">OmpA-like domain-containing protein</fullName>
    </recommendedName>
</protein>
<dbReference type="PANTHER" id="PTHR30329">
    <property type="entry name" value="STATOR ELEMENT OF FLAGELLAR MOTOR COMPLEX"/>
    <property type="match status" value="1"/>
</dbReference>
<dbReference type="PANTHER" id="PTHR30329:SF21">
    <property type="entry name" value="LIPOPROTEIN YIAD-RELATED"/>
    <property type="match status" value="1"/>
</dbReference>
<dbReference type="InterPro" id="IPR006665">
    <property type="entry name" value="OmpA-like"/>
</dbReference>
<dbReference type="SUPFAM" id="SSF103088">
    <property type="entry name" value="OmpA-like"/>
    <property type="match status" value="2"/>
</dbReference>
<organism evidence="7 8">
    <name type="scientific">Chitinophaga alhagiae</name>
    <dbReference type="NCBI Taxonomy" id="2203219"/>
    <lineage>
        <taxon>Bacteria</taxon>
        <taxon>Pseudomonadati</taxon>
        <taxon>Bacteroidota</taxon>
        <taxon>Chitinophagia</taxon>
        <taxon>Chitinophagales</taxon>
        <taxon>Chitinophagaceae</taxon>
        <taxon>Chitinophaga</taxon>
    </lineage>
</organism>
<feature type="chain" id="PRO_5046176306" description="OmpA-like domain-containing protein" evidence="5">
    <location>
        <begin position="24"/>
        <end position="497"/>
    </location>
</feature>
<dbReference type="PRINTS" id="PR01021">
    <property type="entry name" value="OMPADOMAIN"/>
</dbReference>
<proteinExistence type="predicted"/>
<dbReference type="CDD" id="cd07185">
    <property type="entry name" value="OmpA_C-like"/>
    <property type="match status" value="1"/>
</dbReference>
<dbReference type="PROSITE" id="PS51123">
    <property type="entry name" value="OMPA_2"/>
    <property type="match status" value="2"/>
</dbReference>
<dbReference type="EMBL" id="CP029600">
    <property type="protein sequence ID" value="AWO01331.1"/>
    <property type="molecule type" value="Genomic_DNA"/>
</dbReference>
<reference evidence="7 8" key="1">
    <citation type="submission" date="2018-05" db="EMBL/GenBank/DDBJ databases">
        <title>Chitinophaga sp. nov., isolated from rhizosphere soil of Alhagi.</title>
        <authorList>
            <person name="Liu Y."/>
        </authorList>
    </citation>
    <scope>NUCLEOTIDE SEQUENCE [LARGE SCALE GENOMIC DNA]</scope>
    <source>
        <strain evidence="7 8">T22</strain>
    </source>
</reference>
<dbReference type="Pfam" id="PF00691">
    <property type="entry name" value="OmpA"/>
    <property type="match status" value="2"/>
</dbReference>
<feature type="signal peptide" evidence="5">
    <location>
        <begin position="1"/>
        <end position="23"/>
    </location>
</feature>
<evidence type="ECO:0000259" key="6">
    <source>
        <dbReference type="PROSITE" id="PS51123"/>
    </source>
</evidence>
<dbReference type="Proteomes" id="UP000246099">
    <property type="component" value="Chromosome"/>
</dbReference>
<gene>
    <name evidence="7" type="ORF">DLD77_06325</name>
</gene>
<feature type="domain" description="OmpA-like" evidence="6">
    <location>
        <begin position="249"/>
        <end position="366"/>
    </location>
</feature>
<dbReference type="InterPro" id="IPR036737">
    <property type="entry name" value="OmpA-like_sf"/>
</dbReference>
<keyword evidence="8" id="KW-1185">Reference proteome</keyword>
<name>A0ABM6WBM5_9BACT</name>
<comment type="subcellular location">
    <subcellularLocation>
        <location evidence="1">Cell outer membrane</location>
    </subcellularLocation>
</comment>
<keyword evidence="2 4" id="KW-0472">Membrane</keyword>
<evidence type="ECO:0000313" key="7">
    <source>
        <dbReference type="EMBL" id="AWO01331.1"/>
    </source>
</evidence>
<evidence type="ECO:0000256" key="5">
    <source>
        <dbReference type="SAM" id="SignalP"/>
    </source>
</evidence>
<evidence type="ECO:0000256" key="2">
    <source>
        <dbReference type="ARBA" id="ARBA00023136"/>
    </source>
</evidence>